<dbReference type="InterPro" id="IPR050229">
    <property type="entry name" value="GlpE_sulfurtransferase"/>
</dbReference>
<feature type="domain" description="Rhodanese" evidence="1">
    <location>
        <begin position="17"/>
        <end position="102"/>
    </location>
</feature>
<evidence type="ECO:0000313" key="2">
    <source>
        <dbReference type="EMBL" id="RGE85208.1"/>
    </source>
</evidence>
<dbReference type="OrthoDB" id="9800872at2"/>
<proteinExistence type="predicted"/>
<evidence type="ECO:0000259" key="1">
    <source>
        <dbReference type="PROSITE" id="PS50206"/>
    </source>
</evidence>
<dbReference type="InterPro" id="IPR036873">
    <property type="entry name" value="Rhodanese-like_dom_sf"/>
</dbReference>
<accession>A0A3E3JZ98</accession>
<name>A0A3E3JZ98_9FIRM</name>
<dbReference type="SUPFAM" id="SSF52821">
    <property type="entry name" value="Rhodanese/Cell cycle control phosphatase"/>
    <property type="match status" value="1"/>
</dbReference>
<gene>
    <name evidence="2" type="ORF">DW016_13810</name>
</gene>
<dbReference type="PROSITE" id="PS50206">
    <property type="entry name" value="RHODANESE_3"/>
    <property type="match status" value="1"/>
</dbReference>
<dbReference type="PANTHER" id="PTHR43031">
    <property type="entry name" value="FAD-DEPENDENT OXIDOREDUCTASE"/>
    <property type="match status" value="1"/>
</dbReference>
<organism evidence="2 3">
    <name type="scientific">Sellimonas intestinalis</name>
    <dbReference type="NCBI Taxonomy" id="1653434"/>
    <lineage>
        <taxon>Bacteria</taxon>
        <taxon>Bacillati</taxon>
        <taxon>Bacillota</taxon>
        <taxon>Clostridia</taxon>
        <taxon>Lachnospirales</taxon>
        <taxon>Lachnospiraceae</taxon>
        <taxon>Sellimonas</taxon>
    </lineage>
</organism>
<dbReference type="AlphaFoldDB" id="A0A3E3JZ98"/>
<dbReference type="Gene3D" id="3.40.250.10">
    <property type="entry name" value="Rhodanese-like domain"/>
    <property type="match status" value="1"/>
</dbReference>
<keyword evidence="3" id="KW-1185">Reference proteome</keyword>
<protein>
    <submittedName>
        <fullName evidence="2">Rhodanese-like domain-containing protein</fullName>
    </submittedName>
</protein>
<evidence type="ECO:0000313" key="3">
    <source>
        <dbReference type="Proteomes" id="UP000261080"/>
    </source>
</evidence>
<dbReference type="SMART" id="SM00450">
    <property type="entry name" value="RHOD"/>
    <property type="match status" value="1"/>
</dbReference>
<sequence length="102" mass="11775">MAYTKITQEEAKYLMDTRDDILIIDVRNPEEFAEGHIPHAVNIPNPSITNRDIPELPDKNQELLVYCRSGQRSKIAAKKLDILGYQNIKDFGGILDWKYEVE</sequence>
<reference evidence="2 3" key="1">
    <citation type="submission" date="2018-08" db="EMBL/GenBank/DDBJ databases">
        <title>A genome reference for cultivated species of the human gut microbiota.</title>
        <authorList>
            <person name="Zou Y."/>
            <person name="Xue W."/>
            <person name="Luo G."/>
        </authorList>
    </citation>
    <scope>NUCLEOTIDE SEQUENCE [LARGE SCALE GENOMIC DNA]</scope>
    <source>
        <strain evidence="2 3">AF37-2AT</strain>
    </source>
</reference>
<dbReference type="InterPro" id="IPR001763">
    <property type="entry name" value="Rhodanese-like_dom"/>
</dbReference>
<dbReference type="Pfam" id="PF00581">
    <property type="entry name" value="Rhodanese"/>
    <property type="match status" value="1"/>
</dbReference>
<dbReference type="PANTHER" id="PTHR43031:SF1">
    <property type="entry name" value="PYRIDINE NUCLEOTIDE-DISULPHIDE OXIDOREDUCTASE"/>
    <property type="match status" value="1"/>
</dbReference>
<dbReference type="Proteomes" id="UP000261080">
    <property type="component" value="Unassembled WGS sequence"/>
</dbReference>
<dbReference type="CDD" id="cd00158">
    <property type="entry name" value="RHOD"/>
    <property type="match status" value="1"/>
</dbReference>
<comment type="caution">
    <text evidence="2">The sequence shown here is derived from an EMBL/GenBank/DDBJ whole genome shotgun (WGS) entry which is preliminary data.</text>
</comment>
<dbReference type="RefSeq" id="WP_024733419.1">
    <property type="nucleotide sequence ID" value="NZ_CALBAT010000004.1"/>
</dbReference>
<dbReference type="EMBL" id="QVLX01000009">
    <property type="protein sequence ID" value="RGE85208.1"/>
    <property type="molecule type" value="Genomic_DNA"/>
</dbReference>